<proteinExistence type="predicted"/>
<reference evidence="1 2" key="1">
    <citation type="journal article" date="2022" name="bioRxiv">
        <title>Genomics of Preaxostyla Flagellates Illuminates Evolutionary Transitions and the Path Towards Mitochondrial Loss.</title>
        <authorList>
            <person name="Novak L.V.F."/>
            <person name="Treitli S.C."/>
            <person name="Pyrih J."/>
            <person name="Halakuc P."/>
            <person name="Pipaliya S.V."/>
            <person name="Vacek V."/>
            <person name="Brzon O."/>
            <person name="Soukal P."/>
            <person name="Eme L."/>
            <person name="Dacks J.B."/>
            <person name="Karnkowska A."/>
            <person name="Elias M."/>
            <person name="Hampl V."/>
        </authorList>
    </citation>
    <scope>NUCLEOTIDE SEQUENCE [LARGE SCALE GENOMIC DNA]</scope>
    <source>
        <strain evidence="1">NAU3</strain>
        <tissue evidence="1">Gut</tissue>
    </source>
</reference>
<dbReference type="EMBL" id="JARBJD010000353">
    <property type="protein sequence ID" value="KAK2943293.1"/>
    <property type="molecule type" value="Genomic_DNA"/>
</dbReference>
<evidence type="ECO:0000313" key="2">
    <source>
        <dbReference type="Proteomes" id="UP001281761"/>
    </source>
</evidence>
<protein>
    <recommendedName>
        <fullName evidence="3">Transposase</fullName>
    </recommendedName>
</protein>
<accession>A0ABQ9WVF2</accession>
<keyword evidence="2" id="KW-1185">Reference proteome</keyword>
<gene>
    <name evidence="1" type="ORF">BLNAU_21770</name>
</gene>
<dbReference type="Proteomes" id="UP001281761">
    <property type="component" value="Unassembled WGS sequence"/>
</dbReference>
<evidence type="ECO:0000313" key="1">
    <source>
        <dbReference type="EMBL" id="KAK2943293.1"/>
    </source>
</evidence>
<comment type="caution">
    <text evidence="1">The sequence shown here is derived from an EMBL/GenBank/DDBJ whole genome shotgun (WGS) entry which is preliminary data.</text>
</comment>
<sequence length="68" mass="8122">MAQIKNIIHHLYTTFSRWADTVRKIKLQRPHKKARETILCLFSSLESWEVLLWTLVVKTAWLVCEDPK</sequence>
<organism evidence="1 2">
    <name type="scientific">Blattamonas nauphoetae</name>
    <dbReference type="NCBI Taxonomy" id="2049346"/>
    <lineage>
        <taxon>Eukaryota</taxon>
        <taxon>Metamonada</taxon>
        <taxon>Preaxostyla</taxon>
        <taxon>Oxymonadida</taxon>
        <taxon>Blattamonas</taxon>
    </lineage>
</organism>
<evidence type="ECO:0008006" key="3">
    <source>
        <dbReference type="Google" id="ProtNLM"/>
    </source>
</evidence>
<name>A0ABQ9WVF2_9EUKA</name>